<feature type="region of interest" description="Disordered" evidence="1">
    <location>
        <begin position="140"/>
        <end position="162"/>
    </location>
</feature>
<dbReference type="PANTHER" id="PTHR35835">
    <property type="entry name" value="SEA DOMAIN-CONTAINING PROTEIN"/>
    <property type="match status" value="1"/>
</dbReference>
<protein>
    <submittedName>
        <fullName evidence="2">Uncharacterized protein</fullName>
    </submittedName>
</protein>
<feature type="compositionally biased region" description="Polar residues" evidence="1">
    <location>
        <begin position="593"/>
        <end position="607"/>
    </location>
</feature>
<accession>C3ZIT6</accession>
<proteinExistence type="predicted"/>
<feature type="region of interest" description="Disordered" evidence="1">
    <location>
        <begin position="90"/>
        <end position="117"/>
    </location>
</feature>
<sequence>MATTKSTKRSEDIHGEKTSMFRRMITKLKNVPAEDDLEVVNKIKPTERVSTEPSIREVKECTTGALQEDLQDLQNVEKRSMFRRMINKLKKGTAEDDLDDGSETNLKPSQRGSTEPSIRELMECTGALRENLQDLQERLQEQTEENHRQENEVLREKTEAESKIRELEKRLSDQAASTRHRISLKDEEILALKARVLEFEKKGFDETKTPVRSQTLQGKNVLIDPTSIMQDIQKIREENEKRTARQQEVIRKMRQQDLTQQIGPQEKVLKDIKVKSSEYNPSPQCANERAVEKVTNRSVPTLLSMVALCLDADQPNQTKKKEPAAALPTLLLNGCPLLLDDDQDNQAKKKEPAAAPPTLLLNGCPLLLDDDQHNQAMKKKPAAAPPTLLLNGCPLLLDDDQHNQEKKKKPAAAPPTLLLNGCPLLDDDQHNQAMKKKPAAALPTLLLNGCPLLDNDQDNQAEKKEPAAAPPTLLLNGCPLLDDDQHNGAKEETCSRSAHTAAQCQASGDSNIKEPPLLPDIELPRFPGFCGVQSFPRSPVEHGDHQHSSVDPAHFLLHPIPLNSFIEQFLLSQRRSASPTEEKECGLGDFYHETSQSASTPEQTSSPRGAHSKLNHDAMVLRQSPSIRLRASLESLSTVDFGGGDMKPAPTVAPCRKQEKPHKYREFQQNMSHLDFPALDEPRGLEVLIERKVPQQVWTAPDVVRDGPRGLEIALEESATKEHFHSVQYNVLQRCELNGMFGKASISNMAAAPCQGKSHKSPAAEGDDVTVPHNPASFPLALLTSRIKKGYRLTTGFC</sequence>
<evidence type="ECO:0000313" key="2">
    <source>
        <dbReference type="EMBL" id="EEN47537.1"/>
    </source>
</evidence>
<dbReference type="EMBL" id="GG666629">
    <property type="protein sequence ID" value="EEN47537.1"/>
    <property type="molecule type" value="Genomic_DNA"/>
</dbReference>
<reference evidence="2" key="1">
    <citation type="journal article" date="2008" name="Nature">
        <title>The amphioxus genome and the evolution of the chordate karyotype.</title>
        <authorList>
            <consortium name="US DOE Joint Genome Institute (JGI-PGF)"/>
            <person name="Putnam N.H."/>
            <person name="Butts T."/>
            <person name="Ferrier D.E.K."/>
            <person name="Furlong R.F."/>
            <person name="Hellsten U."/>
            <person name="Kawashima T."/>
            <person name="Robinson-Rechavi M."/>
            <person name="Shoguchi E."/>
            <person name="Terry A."/>
            <person name="Yu J.-K."/>
            <person name="Benito-Gutierrez E.L."/>
            <person name="Dubchak I."/>
            <person name="Garcia-Fernandez J."/>
            <person name="Gibson-Brown J.J."/>
            <person name="Grigoriev I.V."/>
            <person name="Horton A.C."/>
            <person name="de Jong P.J."/>
            <person name="Jurka J."/>
            <person name="Kapitonov V.V."/>
            <person name="Kohara Y."/>
            <person name="Kuroki Y."/>
            <person name="Lindquist E."/>
            <person name="Lucas S."/>
            <person name="Osoegawa K."/>
            <person name="Pennacchio L.A."/>
            <person name="Salamov A.A."/>
            <person name="Satou Y."/>
            <person name="Sauka-Spengler T."/>
            <person name="Schmutz J."/>
            <person name="Shin-I T."/>
            <person name="Toyoda A."/>
            <person name="Bronner-Fraser M."/>
            <person name="Fujiyama A."/>
            <person name="Holland L.Z."/>
            <person name="Holland P.W.H."/>
            <person name="Satoh N."/>
            <person name="Rokhsar D.S."/>
        </authorList>
    </citation>
    <scope>NUCLEOTIDE SEQUENCE [LARGE SCALE GENOMIC DNA]</scope>
    <source>
        <strain evidence="2">S238N-H82</strain>
        <tissue evidence="2">Testes</tissue>
    </source>
</reference>
<feature type="compositionally biased region" description="Polar residues" evidence="1">
    <location>
        <begin position="103"/>
        <end position="116"/>
    </location>
</feature>
<gene>
    <name evidence="2" type="ORF">BRAFLDRAFT_105200</name>
</gene>
<organism>
    <name type="scientific">Branchiostoma floridae</name>
    <name type="common">Florida lancelet</name>
    <name type="synonym">Amphioxus</name>
    <dbReference type="NCBI Taxonomy" id="7739"/>
    <lineage>
        <taxon>Eukaryota</taxon>
        <taxon>Metazoa</taxon>
        <taxon>Chordata</taxon>
        <taxon>Cephalochordata</taxon>
        <taxon>Leptocardii</taxon>
        <taxon>Amphioxiformes</taxon>
        <taxon>Branchiostomatidae</taxon>
        <taxon>Branchiostoma</taxon>
    </lineage>
</organism>
<feature type="region of interest" description="Disordered" evidence="1">
    <location>
        <begin position="592"/>
        <end position="611"/>
    </location>
</feature>
<evidence type="ECO:0000256" key="1">
    <source>
        <dbReference type="SAM" id="MobiDB-lite"/>
    </source>
</evidence>
<name>C3ZIT6_BRAFL</name>
<dbReference type="AlphaFoldDB" id="C3ZIT6"/>
<feature type="region of interest" description="Disordered" evidence="1">
    <location>
        <begin position="456"/>
        <end position="476"/>
    </location>
</feature>
<dbReference type="InParanoid" id="C3ZIT6"/>
<dbReference type="PANTHER" id="PTHR35835:SF1">
    <property type="entry name" value="TITIN HOMOLOG ISOFORM X1"/>
    <property type="match status" value="1"/>
</dbReference>